<evidence type="ECO:0000313" key="13">
    <source>
        <dbReference type="Proteomes" id="UP000290189"/>
    </source>
</evidence>
<dbReference type="GO" id="GO:0003755">
    <property type="term" value="F:peptidyl-prolyl cis-trans isomerase activity"/>
    <property type="evidence" value="ECO:0007669"/>
    <property type="project" value="UniProtKB-UniRule"/>
</dbReference>
<protein>
    <recommendedName>
        <fullName evidence="8">Peptidyl-prolyl cis-trans isomerase</fullName>
        <shortName evidence="8">PPIase</shortName>
        <ecNumber evidence="8">5.2.1.8</ecNumber>
    </recommendedName>
</protein>
<dbReference type="EC" id="5.2.1.8" evidence="8"/>
<comment type="function">
    <text evidence="8">PPIases accelerate the folding of proteins. It catalyzes the cis-trans isomerization of proline imidic peptide bonds in oligopeptides.</text>
</comment>
<dbReference type="InterPro" id="IPR035538">
    <property type="entry name" value="Cyclophilin_PPIL4"/>
</dbReference>
<dbReference type="PROSITE" id="PS50102">
    <property type="entry name" value="RRM"/>
    <property type="match status" value="1"/>
</dbReference>
<keyword evidence="5 8" id="KW-0413">Isomerase</keyword>
<evidence type="ECO:0000256" key="5">
    <source>
        <dbReference type="ARBA" id="ARBA00023235"/>
    </source>
</evidence>
<feature type="compositionally biased region" description="Basic residues" evidence="9">
    <location>
        <begin position="444"/>
        <end position="476"/>
    </location>
</feature>
<gene>
    <name evidence="12" type="ORF">PLBR_LOCUS7709</name>
</gene>
<feature type="domain" description="RRM" evidence="11">
    <location>
        <begin position="309"/>
        <end position="387"/>
    </location>
</feature>
<evidence type="ECO:0000256" key="1">
    <source>
        <dbReference type="ARBA" id="ARBA00000971"/>
    </source>
</evidence>
<dbReference type="CDD" id="cd01921">
    <property type="entry name" value="cyclophilin_RRM"/>
    <property type="match status" value="1"/>
</dbReference>
<dbReference type="Gene3D" id="3.30.70.330">
    <property type="match status" value="1"/>
</dbReference>
<dbReference type="SUPFAM" id="SSF54928">
    <property type="entry name" value="RNA-binding domain, RBD"/>
    <property type="match status" value="1"/>
</dbReference>
<dbReference type="Proteomes" id="UP000290189">
    <property type="component" value="Unassembled WGS sequence"/>
</dbReference>
<dbReference type="InterPro" id="IPR002130">
    <property type="entry name" value="Cyclophilin-type_PPIase_dom"/>
</dbReference>
<dbReference type="PRINTS" id="PR00153">
    <property type="entry name" value="CSAPPISMRASE"/>
</dbReference>
<dbReference type="GO" id="GO:0003723">
    <property type="term" value="F:RNA binding"/>
    <property type="evidence" value="ECO:0007669"/>
    <property type="project" value="UniProtKB-UniRule"/>
</dbReference>
<sequence>MCLAPPFRGEPPWLARISTNGSSTLIAERRAQVPNQPGQPRRTWTRRSRSDTATQFSGPSVSGSGALMSVLLETSLGDIVIDLHADDCPATCKNFLKLCKVKYYNGCVFHKVERGFIAQTGDPTGTGRGGDSLFGVLYGQQARFFDDEIRPHLTHNKKGTVAMASSGPNLNASQFYITLADDLDYLDGQHTVFGEVAEGLDLLDKLGDVFVDEQHRPLKNIRIRHTVILDDPFPDPATLVVPDQSPVRTRDAQDLDYIAEDEDLDADQNAGKTEAELEETIAQKEERNRAELLEMIGDLPTADFIPPDNVLFVCKLNPVTRSEDLELIFSRFGNIKKCEVIRDYKTNDSLQYAFIEFETDKECEEAYKKMENVLIDDRRIHVDFSQSVYGVWNKWKRGDKMERLDKSSGLALKDRHQGPDANYQMVFDHDHMRSNRRPALSPPTHKRPRSRSPHRHHHRRSRSPRRHDHDRHRRHR</sequence>
<geneLocation type="mitochondrion" evidence="12"/>
<evidence type="ECO:0000256" key="4">
    <source>
        <dbReference type="ARBA" id="ARBA00023110"/>
    </source>
</evidence>
<dbReference type="FunFam" id="2.40.100.10:FF:000015">
    <property type="entry name" value="Peptidyl-prolyl cis-trans isomerase"/>
    <property type="match status" value="1"/>
</dbReference>
<dbReference type="InterPro" id="IPR029000">
    <property type="entry name" value="Cyclophilin-like_dom_sf"/>
</dbReference>
<dbReference type="SMART" id="SM00360">
    <property type="entry name" value="RRM"/>
    <property type="match status" value="1"/>
</dbReference>
<comment type="similarity">
    <text evidence="8">Belongs to the cyclophilin-type PPIase family. PPIL4 subfamily.</text>
</comment>
<evidence type="ECO:0000256" key="9">
    <source>
        <dbReference type="SAM" id="MobiDB-lite"/>
    </source>
</evidence>
<organism evidence="12 13">
    <name type="scientific">Plasmodiophora brassicae</name>
    <name type="common">Clubroot disease agent</name>
    <dbReference type="NCBI Taxonomy" id="37360"/>
    <lineage>
        <taxon>Eukaryota</taxon>
        <taxon>Sar</taxon>
        <taxon>Rhizaria</taxon>
        <taxon>Endomyxa</taxon>
        <taxon>Phytomyxea</taxon>
        <taxon>Plasmodiophorida</taxon>
        <taxon>Plasmodiophoridae</taxon>
        <taxon>Plasmodiophora</taxon>
    </lineage>
</organism>
<feature type="domain" description="PPIase cyclophilin-type" evidence="10">
    <location>
        <begin position="73"/>
        <end position="228"/>
    </location>
</feature>
<dbReference type="Gene3D" id="2.40.100.10">
    <property type="entry name" value="Cyclophilin-like"/>
    <property type="match status" value="1"/>
</dbReference>
<dbReference type="EMBL" id="OVEO01000014">
    <property type="protein sequence ID" value="SPR00494.1"/>
    <property type="molecule type" value="Genomic_DNA"/>
</dbReference>
<reference evidence="12 13" key="1">
    <citation type="submission" date="2018-03" db="EMBL/GenBank/DDBJ databases">
        <authorList>
            <person name="Fogelqvist J."/>
        </authorList>
    </citation>
    <scope>NUCLEOTIDE SEQUENCE [LARGE SCALE GENOMIC DNA]</scope>
</reference>
<dbReference type="AlphaFoldDB" id="A0A3P3YK06"/>
<evidence type="ECO:0000313" key="12">
    <source>
        <dbReference type="EMBL" id="SPR00494.1"/>
    </source>
</evidence>
<dbReference type="PROSITE" id="PS50072">
    <property type="entry name" value="CSA_PPIASE_2"/>
    <property type="match status" value="1"/>
</dbReference>
<evidence type="ECO:0000259" key="11">
    <source>
        <dbReference type="PROSITE" id="PS50102"/>
    </source>
</evidence>
<feature type="region of interest" description="Disordered" evidence="9">
    <location>
        <begin position="433"/>
        <end position="476"/>
    </location>
</feature>
<dbReference type="PANTHER" id="PTHR45843">
    <property type="entry name" value="PEPTIDYL-PROLYL CIS-TRANS ISOMERASE-LIKE 4"/>
    <property type="match status" value="1"/>
</dbReference>
<feature type="region of interest" description="Disordered" evidence="9">
    <location>
        <begin position="30"/>
        <end position="60"/>
    </location>
</feature>
<evidence type="ECO:0000256" key="8">
    <source>
        <dbReference type="RuleBase" id="RU365081"/>
    </source>
</evidence>
<dbReference type="InterPro" id="IPR000504">
    <property type="entry name" value="RRM_dom"/>
</dbReference>
<evidence type="ECO:0000256" key="6">
    <source>
        <dbReference type="ARBA" id="ARBA00023242"/>
    </source>
</evidence>
<keyword evidence="4 8" id="KW-0697">Rotamase</keyword>
<name>A0A3P3YK06_PLABS</name>
<comment type="catalytic activity">
    <reaction evidence="1 8">
        <text>[protein]-peptidylproline (omega=180) = [protein]-peptidylproline (omega=0)</text>
        <dbReference type="Rhea" id="RHEA:16237"/>
        <dbReference type="Rhea" id="RHEA-COMP:10747"/>
        <dbReference type="Rhea" id="RHEA-COMP:10748"/>
        <dbReference type="ChEBI" id="CHEBI:83833"/>
        <dbReference type="ChEBI" id="CHEBI:83834"/>
        <dbReference type="EC" id="5.2.1.8"/>
    </reaction>
</comment>
<dbReference type="Pfam" id="PF00160">
    <property type="entry name" value="Pro_isomerase"/>
    <property type="match status" value="1"/>
</dbReference>
<keyword evidence="12" id="KW-0496">Mitochondrion</keyword>
<comment type="subcellular location">
    <subcellularLocation>
        <location evidence="2 8">Nucleus</location>
    </subcellularLocation>
</comment>
<dbReference type="SUPFAM" id="SSF50891">
    <property type="entry name" value="Cyclophilin-like"/>
    <property type="match status" value="1"/>
</dbReference>
<dbReference type="PANTHER" id="PTHR45843:SF1">
    <property type="entry name" value="PEPTIDYL-PROLYL CIS-TRANS ISOMERASE-LIKE 4"/>
    <property type="match status" value="1"/>
</dbReference>
<dbReference type="InterPro" id="IPR012677">
    <property type="entry name" value="Nucleotide-bd_a/b_plait_sf"/>
</dbReference>
<dbReference type="InterPro" id="IPR035979">
    <property type="entry name" value="RBD_domain_sf"/>
</dbReference>
<dbReference type="GO" id="GO:0005634">
    <property type="term" value="C:nucleus"/>
    <property type="evidence" value="ECO:0007669"/>
    <property type="project" value="UniProtKB-SubCell"/>
</dbReference>
<evidence type="ECO:0000256" key="7">
    <source>
        <dbReference type="PROSITE-ProRule" id="PRU00176"/>
    </source>
</evidence>
<keyword evidence="6 8" id="KW-0539">Nucleus</keyword>
<dbReference type="InterPro" id="IPR035542">
    <property type="entry name" value="CRIP"/>
</dbReference>
<evidence type="ECO:0000256" key="3">
    <source>
        <dbReference type="ARBA" id="ARBA00022884"/>
    </source>
</evidence>
<dbReference type="Pfam" id="PF00076">
    <property type="entry name" value="RRM_1"/>
    <property type="match status" value="1"/>
</dbReference>
<feature type="compositionally biased region" description="Polar residues" evidence="9">
    <location>
        <begin position="51"/>
        <end position="60"/>
    </location>
</feature>
<evidence type="ECO:0000256" key="2">
    <source>
        <dbReference type="ARBA" id="ARBA00004123"/>
    </source>
</evidence>
<keyword evidence="3 7" id="KW-0694">RNA-binding</keyword>
<dbReference type="CDD" id="cd12235">
    <property type="entry name" value="RRM_PPIL4"/>
    <property type="match status" value="1"/>
</dbReference>
<accession>A0A3P3YK06</accession>
<evidence type="ECO:0000259" key="10">
    <source>
        <dbReference type="PROSITE" id="PS50072"/>
    </source>
</evidence>
<proteinExistence type="inferred from homology"/>